<evidence type="ECO:0000313" key="4">
    <source>
        <dbReference type="EMBL" id="AOO13432.1"/>
    </source>
</evidence>
<evidence type="ECO:0000313" key="12">
    <source>
        <dbReference type="Proteomes" id="UP000223288"/>
    </source>
</evidence>
<dbReference type="Proteomes" id="UP000225271">
    <property type="component" value="Segment"/>
</dbReference>
<dbReference type="EMBL" id="KX349303">
    <property type="protein sequence ID" value="AOO14299.1"/>
    <property type="molecule type" value="Genomic_DNA"/>
</dbReference>
<evidence type="ECO:0000313" key="10">
    <source>
        <dbReference type="EMBL" id="AOO14732.1"/>
    </source>
</evidence>
<feature type="compositionally biased region" description="Basic and acidic residues" evidence="1">
    <location>
        <begin position="95"/>
        <end position="106"/>
    </location>
</feature>
<dbReference type="Proteomes" id="UP000224953">
    <property type="component" value="Genome"/>
</dbReference>
<dbReference type="Proteomes" id="UP000223576">
    <property type="component" value="Segment"/>
</dbReference>
<gene>
    <name evidence="3" type="ORF">LIS021110_102</name>
    <name evidence="4" type="ORF">LIS110610_102</name>
    <name evidence="5" type="ORF">Np111211_102</name>
    <name evidence="6" type="ORF">Np450711_102</name>
    <name evidence="7" type="ORF">RW030110_102</name>
    <name evidence="8" type="ORF">Sn110110_105</name>
    <name evidence="9" type="ORF">Sn180910_102</name>
    <name evidence="10" type="ORF">Sn230910_102</name>
    <name evidence="11" type="ORF">W1230910_102</name>
</gene>
<dbReference type="Proteomes" id="UP000223711">
    <property type="component" value="Segment"/>
</dbReference>
<evidence type="ECO:0000313" key="5">
    <source>
        <dbReference type="EMBL" id="AOO13648.1"/>
    </source>
</evidence>
<accession>A0A1D7SMH1</accession>
<dbReference type="EMBL" id="KX349306">
    <property type="protein sequence ID" value="AOO14948.1"/>
    <property type="molecule type" value="Genomic_DNA"/>
</dbReference>
<evidence type="ECO:0000256" key="1">
    <source>
        <dbReference type="SAM" id="MobiDB-lite"/>
    </source>
</evidence>
<evidence type="ECO:0000313" key="3">
    <source>
        <dbReference type="EMBL" id="AOO13216.1"/>
    </source>
</evidence>
<feature type="region of interest" description="Disordered" evidence="1">
    <location>
        <begin position="74"/>
        <end position="156"/>
    </location>
</feature>
<name>A0A1D7SMH1_9CAUD</name>
<evidence type="ECO:0000313" key="7">
    <source>
        <dbReference type="EMBL" id="AOO14080.1"/>
    </source>
</evidence>
<evidence type="ECO:0000259" key="2">
    <source>
        <dbReference type="Pfam" id="PF19846"/>
    </source>
</evidence>
<dbReference type="InterPro" id="IPR046284">
    <property type="entry name" value="DUF6321"/>
</dbReference>
<evidence type="ECO:0000313" key="8">
    <source>
        <dbReference type="EMBL" id="AOO14299.1"/>
    </source>
</evidence>
<evidence type="ECO:0000313" key="13">
    <source>
        <dbReference type="Proteomes" id="UP000223576"/>
    </source>
</evidence>
<dbReference type="Proteomes" id="UP000226173">
    <property type="component" value="Segment"/>
</dbReference>
<dbReference type="Proteomes" id="UP000223981">
    <property type="component" value="Segment"/>
</dbReference>
<dbReference type="EMBL" id="KX349304">
    <property type="protein sequence ID" value="AOO14516.1"/>
    <property type="molecule type" value="Genomic_DNA"/>
</dbReference>
<dbReference type="Pfam" id="PF19846">
    <property type="entry name" value="DUF6321"/>
    <property type="match status" value="1"/>
</dbReference>
<dbReference type="EMBL" id="KX349301">
    <property type="protein sequence ID" value="AOO13864.1"/>
    <property type="molecule type" value="Genomic_DNA"/>
</dbReference>
<dbReference type="EMBL" id="KX349299">
    <property type="protein sequence ID" value="AOO13432.1"/>
    <property type="molecule type" value="Genomic_DNA"/>
</dbReference>
<reference evidence="12 13" key="1">
    <citation type="journal article" date="2016" name="Environ. Microbiol.">
        <title>Genomic diversification of marine cyanophages into stable ecotypes.</title>
        <authorList>
            <person name="Marston M.F."/>
            <person name="Martiny J.B."/>
        </authorList>
    </citation>
    <scope>NUCLEOTIDE SEQUENCE [LARGE SCALE GENOMIC DNA]</scope>
    <source>
        <strain evidence="3">LIS_02_1110</strain>
        <strain evidence="4">LIS_22_0610</strain>
        <strain evidence="5">Np_11_1211</strain>
        <strain evidence="6">Np_45_0711</strain>
        <strain evidence="7">RW_03_0110</strain>
        <strain evidence="8">Sn_11_0110</strain>
        <strain evidence="9">Sn_18_0910</strain>
        <strain evidence="10">Sn_23_0910</strain>
        <strain evidence="11">W1_23_0910</strain>
    </source>
</reference>
<dbReference type="Proteomes" id="UP000224257">
    <property type="component" value="Segment"/>
</dbReference>
<protein>
    <recommendedName>
        <fullName evidence="2">DUF6321 domain-containing protein</fullName>
    </recommendedName>
</protein>
<proteinExistence type="predicted"/>
<sequence length="156" mass="17214">MAAVSKKQQRFFGMVRAAQKGEGASSPEVAKVAANISKKDAKDYASTKHKGLPMKKKTYEEFVSECDTLRETTHVEEGAAWTKKSGKAKSGGLNEKGRKSYEKENPGSDLKAPSKKVGNPRRASFCARMKGMRKRQKPSNNTGDDRLSKSLRAWNC</sequence>
<dbReference type="EMBL" id="KX349302">
    <property type="protein sequence ID" value="AOO14080.1"/>
    <property type="molecule type" value="Genomic_DNA"/>
</dbReference>
<dbReference type="Proteomes" id="UP000225808">
    <property type="component" value="Segment"/>
</dbReference>
<dbReference type="EMBL" id="KX349305">
    <property type="protein sequence ID" value="AOO14732.1"/>
    <property type="molecule type" value="Genomic_DNA"/>
</dbReference>
<feature type="domain" description="DUF6321" evidence="2">
    <location>
        <begin position="87"/>
        <end position="154"/>
    </location>
</feature>
<dbReference type="EMBL" id="KX349300">
    <property type="protein sequence ID" value="AOO13648.1"/>
    <property type="molecule type" value="Genomic_DNA"/>
</dbReference>
<evidence type="ECO:0000313" key="11">
    <source>
        <dbReference type="EMBL" id="AOO14948.1"/>
    </source>
</evidence>
<dbReference type="Proteomes" id="UP000223288">
    <property type="component" value="Segment"/>
</dbReference>
<evidence type="ECO:0000313" key="9">
    <source>
        <dbReference type="EMBL" id="AOO14516.1"/>
    </source>
</evidence>
<dbReference type="EMBL" id="KX349298">
    <property type="protein sequence ID" value="AOO13216.1"/>
    <property type="molecule type" value="Genomic_DNA"/>
</dbReference>
<evidence type="ECO:0000313" key="6">
    <source>
        <dbReference type="EMBL" id="AOO13864.1"/>
    </source>
</evidence>
<organism evidence="10 12">
    <name type="scientific">Cyanophage S-RIM14</name>
    <dbReference type="NCBI Taxonomy" id="1278423"/>
    <lineage>
        <taxon>Viruses</taxon>
        <taxon>Duplodnaviria</taxon>
        <taxon>Heunggongvirae</taxon>
        <taxon>Uroviricota</taxon>
        <taxon>Caudoviricetes</taxon>
        <taxon>Pantevenvirales</taxon>
        <taxon>Kyanoviridae</taxon>
        <taxon>Ahtivirus</taxon>
        <taxon>Ahtivirus sagseatwo</taxon>
    </lineage>
</organism>